<protein>
    <submittedName>
        <fullName evidence="11">ALK and LTK ligand 2</fullName>
    </submittedName>
</protein>
<evidence type="ECO:0000256" key="7">
    <source>
        <dbReference type="ARBA" id="ARBA00023136"/>
    </source>
</evidence>
<evidence type="ECO:0000256" key="9">
    <source>
        <dbReference type="ARBA" id="ARBA00033741"/>
    </source>
</evidence>
<feature type="region of interest" description="Disordered" evidence="10">
    <location>
        <begin position="1"/>
        <end position="177"/>
    </location>
</feature>
<feature type="compositionally biased region" description="Low complexity" evidence="10">
    <location>
        <begin position="111"/>
        <end position="128"/>
    </location>
</feature>
<evidence type="ECO:0000313" key="12">
    <source>
        <dbReference type="Proteomes" id="UP000823872"/>
    </source>
</evidence>
<dbReference type="InterPro" id="IPR029364">
    <property type="entry name" value="ALKL1/2"/>
</dbReference>
<dbReference type="Proteomes" id="UP000823872">
    <property type="component" value="Chromosome A3"/>
</dbReference>
<evidence type="ECO:0000256" key="4">
    <source>
        <dbReference type="ARBA" id="ARBA00022514"/>
    </source>
</evidence>
<evidence type="ECO:0000256" key="8">
    <source>
        <dbReference type="ARBA" id="ARBA00023157"/>
    </source>
</evidence>
<keyword evidence="4" id="KW-0202">Cytokine</keyword>
<keyword evidence="6" id="KW-0732">Signal</keyword>
<evidence type="ECO:0000256" key="2">
    <source>
        <dbReference type="ARBA" id="ARBA00004613"/>
    </source>
</evidence>
<keyword evidence="8" id="KW-1015">Disulfide bond</keyword>
<evidence type="ECO:0000256" key="5">
    <source>
        <dbReference type="ARBA" id="ARBA00022525"/>
    </source>
</evidence>
<evidence type="ECO:0000256" key="10">
    <source>
        <dbReference type="SAM" id="MobiDB-lite"/>
    </source>
</evidence>
<name>A0ABI7VPR4_FELCA</name>
<feature type="compositionally biased region" description="Basic and acidic residues" evidence="10">
    <location>
        <begin position="140"/>
        <end position="161"/>
    </location>
</feature>
<keyword evidence="12" id="KW-1185">Reference proteome</keyword>
<dbReference type="GeneTree" id="ENSGT00940000162505"/>
<reference evidence="11" key="2">
    <citation type="submission" date="2025-08" db="UniProtKB">
        <authorList>
            <consortium name="Ensembl"/>
        </authorList>
    </citation>
    <scope>IDENTIFICATION</scope>
    <source>
        <strain evidence="11">breed Abyssinian</strain>
    </source>
</reference>
<dbReference type="PANTHER" id="PTHR28676:SF2">
    <property type="entry name" value="ALK AND LTK LIGAND 2"/>
    <property type="match status" value="1"/>
</dbReference>
<dbReference type="PANTHER" id="PTHR28676">
    <property type="entry name" value="ALK AND LTK LIGAND 2-RELATED"/>
    <property type="match status" value="1"/>
</dbReference>
<evidence type="ECO:0000256" key="6">
    <source>
        <dbReference type="ARBA" id="ARBA00022729"/>
    </source>
</evidence>
<keyword evidence="7" id="KW-0472">Membrane</keyword>
<evidence type="ECO:0000256" key="3">
    <source>
        <dbReference type="ARBA" id="ARBA00022475"/>
    </source>
</evidence>
<evidence type="ECO:0000313" key="11">
    <source>
        <dbReference type="Ensembl" id="ENSFCTP00005000105.1"/>
    </source>
</evidence>
<proteinExistence type="inferred from homology"/>
<sequence>QERRGTDWGGRGAEGRGRGEGGAGERGEAGRECRVEGEGRRGAWGGGGAGRRGETGGGGREEGGREGGGYLTKIRTGVRTLERLLIKDPRGALGDPPDVGAGIRGGGSSARGGRATASAPRASVRSARQVCAGHGVAGRGDTRGDRRGDRRRDSRGDRRGDSAPISQRPSERTMRGPGRPLLLGLLLVLGAAGPGVAAPREAADGQTLLRLIAEILQELRKGQAGEAKRLQLAGRREASDSALDPEEQRVEIVPRDLRMKDKFLKHLTGPLYFSPKCSKHFHRLYHNTRDCTVPAYYKRCARLLTRLAVSPMCLEG</sequence>
<comment type="similarity">
    <text evidence="9">Belongs to the ALKAL family.</text>
</comment>
<accession>A0ABI7VPR4</accession>
<comment type="subcellular location">
    <subcellularLocation>
        <location evidence="1">Cell membrane</location>
    </subcellularLocation>
    <subcellularLocation>
        <location evidence="2">Secreted</location>
    </subcellularLocation>
</comment>
<keyword evidence="5" id="KW-0964">Secreted</keyword>
<dbReference type="Ensembl" id="ENSFCTT00005000174.1">
    <property type="protein sequence ID" value="ENSFCTP00005000105.1"/>
    <property type="gene ID" value="ENSFCTG00005000063.1"/>
</dbReference>
<feature type="compositionally biased region" description="Basic and acidic residues" evidence="10">
    <location>
        <begin position="80"/>
        <end position="90"/>
    </location>
</feature>
<evidence type="ECO:0000256" key="1">
    <source>
        <dbReference type="ARBA" id="ARBA00004236"/>
    </source>
</evidence>
<reference evidence="11 12" key="1">
    <citation type="submission" date="2021-02" db="EMBL/GenBank/DDBJ databases">
        <title>Safari Cat Assemblies.</title>
        <authorList>
            <person name="Bredemeyer K.R."/>
            <person name="Murphy W.J."/>
        </authorList>
    </citation>
    <scope>NUCLEOTIDE SEQUENCE [LARGE SCALE GENOMIC DNA]</scope>
</reference>
<reference evidence="11" key="3">
    <citation type="submission" date="2025-09" db="UniProtKB">
        <authorList>
            <consortium name="Ensembl"/>
        </authorList>
    </citation>
    <scope>IDENTIFICATION</scope>
    <source>
        <strain evidence="11">breed Abyssinian</strain>
    </source>
</reference>
<keyword evidence="3" id="KW-1003">Cell membrane</keyword>
<organism evidence="11 12">
    <name type="scientific">Felis catus</name>
    <name type="common">Cat</name>
    <name type="synonym">Felis silvestris catus</name>
    <dbReference type="NCBI Taxonomy" id="9685"/>
    <lineage>
        <taxon>Eukaryota</taxon>
        <taxon>Metazoa</taxon>
        <taxon>Chordata</taxon>
        <taxon>Craniata</taxon>
        <taxon>Vertebrata</taxon>
        <taxon>Euteleostomi</taxon>
        <taxon>Mammalia</taxon>
        <taxon>Eutheria</taxon>
        <taxon>Laurasiatheria</taxon>
        <taxon>Carnivora</taxon>
        <taxon>Feliformia</taxon>
        <taxon>Felidae</taxon>
        <taxon>Felinae</taxon>
        <taxon>Felis</taxon>
    </lineage>
</organism>
<dbReference type="Pfam" id="PF15129">
    <property type="entry name" value="ALKL1_2"/>
    <property type="match status" value="1"/>
</dbReference>
<gene>
    <name evidence="11" type="primary">ALKAL2</name>
</gene>
<feature type="compositionally biased region" description="Basic and acidic residues" evidence="10">
    <location>
        <begin position="51"/>
        <end position="65"/>
    </location>
</feature>
<feature type="compositionally biased region" description="Basic and acidic residues" evidence="10">
    <location>
        <begin position="13"/>
        <end position="41"/>
    </location>
</feature>